<evidence type="ECO:0000259" key="8">
    <source>
        <dbReference type="Pfam" id="PF01850"/>
    </source>
</evidence>
<dbReference type="InterPro" id="IPR029060">
    <property type="entry name" value="PIN-like_dom_sf"/>
</dbReference>
<gene>
    <name evidence="9" type="ORF">NCTC11166_00286</name>
</gene>
<keyword evidence="2" id="KW-1277">Toxin-antitoxin system</keyword>
<evidence type="ECO:0000256" key="1">
    <source>
        <dbReference type="ARBA" id="ARBA00001946"/>
    </source>
</evidence>
<evidence type="ECO:0000256" key="3">
    <source>
        <dbReference type="ARBA" id="ARBA00022722"/>
    </source>
</evidence>
<proteinExistence type="inferred from homology"/>
<keyword evidence="3" id="KW-0540">Nuclease</keyword>
<name>A0A2X1CZQ7_BREVE</name>
<dbReference type="InterPro" id="IPR050556">
    <property type="entry name" value="Type_II_TA_system_RNase"/>
</dbReference>
<dbReference type="SUPFAM" id="SSF88723">
    <property type="entry name" value="PIN domain-like"/>
    <property type="match status" value="1"/>
</dbReference>
<reference evidence="9 10" key="1">
    <citation type="submission" date="2018-06" db="EMBL/GenBank/DDBJ databases">
        <authorList>
            <consortium name="Pathogen Informatics"/>
            <person name="Doyle S."/>
        </authorList>
    </citation>
    <scope>NUCLEOTIDE SEQUENCE [LARGE SCALE GENOMIC DNA]</scope>
    <source>
        <strain evidence="9 10">NCTC11166</strain>
    </source>
</reference>
<dbReference type="PANTHER" id="PTHR33653">
    <property type="entry name" value="RIBONUCLEASE VAPC2"/>
    <property type="match status" value="1"/>
</dbReference>
<evidence type="ECO:0000256" key="5">
    <source>
        <dbReference type="ARBA" id="ARBA00022801"/>
    </source>
</evidence>
<dbReference type="GO" id="GO:0016787">
    <property type="term" value="F:hydrolase activity"/>
    <property type="evidence" value="ECO:0007669"/>
    <property type="project" value="UniProtKB-KW"/>
</dbReference>
<evidence type="ECO:0000256" key="6">
    <source>
        <dbReference type="ARBA" id="ARBA00022842"/>
    </source>
</evidence>
<dbReference type="EMBL" id="UAQP01000005">
    <property type="protein sequence ID" value="SPU51976.1"/>
    <property type="molecule type" value="Genomic_DNA"/>
</dbReference>
<dbReference type="RefSeq" id="WP_258522469.1">
    <property type="nucleotide sequence ID" value="NZ_UAQP01000005.1"/>
</dbReference>
<feature type="domain" description="PIN" evidence="8">
    <location>
        <begin position="1"/>
        <end position="118"/>
    </location>
</feature>
<dbReference type="InterPro" id="IPR002716">
    <property type="entry name" value="PIN_dom"/>
</dbReference>
<keyword evidence="6" id="KW-0460">Magnesium</keyword>
<sequence>MLDTNVAIHLRDGDAVIDERVDALNPPLLLSIVSRVELEADLGRMDANVVDRRARLDALLDAVPVLAFGSAEAQAYRGIVETCGFSRRKVLDRMIAAQAITAGATLVTRNAEDFRDIPGLTLLEW</sequence>
<dbReference type="GO" id="GO:0004518">
    <property type="term" value="F:nuclease activity"/>
    <property type="evidence" value="ECO:0007669"/>
    <property type="project" value="UniProtKB-KW"/>
</dbReference>
<dbReference type="Proteomes" id="UP000251186">
    <property type="component" value="Unassembled WGS sequence"/>
</dbReference>
<keyword evidence="4" id="KW-0479">Metal-binding</keyword>
<evidence type="ECO:0000256" key="4">
    <source>
        <dbReference type="ARBA" id="ARBA00022723"/>
    </source>
</evidence>
<dbReference type="GO" id="GO:0046872">
    <property type="term" value="F:metal ion binding"/>
    <property type="evidence" value="ECO:0007669"/>
    <property type="project" value="UniProtKB-KW"/>
</dbReference>
<accession>A0A2X1CZQ7</accession>
<evidence type="ECO:0000313" key="10">
    <source>
        <dbReference type="Proteomes" id="UP000251186"/>
    </source>
</evidence>
<dbReference type="Pfam" id="PF01850">
    <property type="entry name" value="PIN"/>
    <property type="match status" value="1"/>
</dbReference>
<protein>
    <submittedName>
        <fullName evidence="9">PIN domain</fullName>
    </submittedName>
</protein>
<dbReference type="AlphaFoldDB" id="A0A2X1CZQ7"/>
<organism evidence="9 10">
    <name type="scientific">Brevundimonas vesicularis</name>
    <name type="common">Pseudomonas vesicularis</name>
    <dbReference type="NCBI Taxonomy" id="41276"/>
    <lineage>
        <taxon>Bacteria</taxon>
        <taxon>Pseudomonadati</taxon>
        <taxon>Pseudomonadota</taxon>
        <taxon>Alphaproteobacteria</taxon>
        <taxon>Caulobacterales</taxon>
        <taxon>Caulobacteraceae</taxon>
        <taxon>Brevundimonas</taxon>
    </lineage>
</organism>
<dbReference type="PANTHER" id="PTHR33653:SF1">
    <property type="entry name" value="RIBONUCLEASE VAPC2"/>
    <property type="match status" value="1"/>
</dbReference>
<comment type="cofactor">
    <cofactor evidence="1">
        <name>Mg(2+)</name>
        <dbReference type="ChEBI" id="CHEBI:18420"/>
    </cofactor>
</comment>
<evidence type="ECO:0000313" key="9">
    <source>
        <dbReference type="EMBL" id="SPU51976.1"/>
    </source>
</evidence>
<evidence type="ECO:0000256" key="7">
    <source>
        <dbReference type="ARBA" id="ARBA00038093"/>
    </source>
</evidence>
<keyword evidence="5" id="KW-0378">Hydrolase</keyword>
<comment type="similarity">
    <text evidence="7">Belongs to the PINc/VapC protein family.</text>
</comment>
<evidence type="ECO:0000256" key="2">
    <source>
        <dbReference type="ARBA" id="ARBA00022649"/>
    </source>
</evidence>
<dbReference type="Gene3D" id="3.40.50.1010">
    <property type="entry name" value="5'-nuclease"/>
    <property type="match status" value="1"/>
</dbReference>